<dbReference type="InParanoid" id="A0A165M124"/>
<accession>A0A165M124</accession>
<name>A0A165M124_EXIGL</name>
<organism evidence="1 2">
    <name type="scientific">Exidia glandulosa HHB12029</name>
    <dbReference type="NCBI Taxonomy" id="1314781"/>
    <lineage>
        <taxon>Eukaryota</taxon>
        <taxon>Fungi</taxon>
        <taxon>Dikarya</taxon>
        <taxon>Basidiomycota</taxon>
        <taxon>Agaricomycotina</taxon>
        <taxon>Agaricomycetes</taxon>
        <taxon>Auriculariales</taxon>
        <taxon>Exidiaceae</taxon>
        <taxon>Exidia</taxon>
    </lineage>
</organism>
<reference evidence="1 2" key="1">
    <citation type="journal article" date="2016" name="Mol. Biol. Evol.">
        <title>Comparative Genomics of Early-Diverging Mushroom-Forming Fungi Provides Insights into the Origins of Lignocellulose Decay Capabilities.</title>
        <authorList>
            <person name="Nagy L.G."/>
            <person name="Riley R."/>
            <person name="Tritt A."/>
            <person name="Adam C."/>
            <person name="Daum C."/>
            <person name="Floudas D."/>
            <person name="Sun H."/>
            <person name="Yadav J.S."/>
            <person name="Pangilinan J."/>
            <person name="Larsson K.H."/>
            <person name="Matsuura K."/>
            <person name="Barry K."/>
            <person name="Labutti K."/>
            <person name="Kuo R."/>
            <person name="Ohm R.A."/>
            <person name="Bhattacharya S.S."/>
            <person name="Shirouzu T."/>
            <person name="Yoshinaga Y."/>
            <person name="Martin F.M."/>
            <person name="Grigoriev I.V."/>
            <person name="Hibbett D.S."/>
        </authorList>
    </citation>
    <scope>NUCLEOTIDE SEQUENCE [LARGE SCALE GENOMIC DNA]</scope>
    <source>
        <strain evidence="1 2">HHB12029</strain>
    </source>
</reference>
<evidence type="ECO:0000313" key="2">
    <source>
        <dbReference type="Proteomes" id="UP000077266"/>
    </source>
</evidence>
<proteinExistence type="predicted"/>
<evidence type="ECO:0000313" key="1">
    <source>
        <dbReference type="EMBL" id="KZV98615.1"/>
    </source>
</evidence>
<sequence>MRLALTHTPTVAMGTVSAAQTGPCFEDSKTRLAFRAERASRSRRVKNQFKCVRDGTRDVLRISYHPSNCACSFVSLRSYRYRLALAHTLRSSATLQHDNCSPVTRSTAGINISTDKK</sequence>
<dbReference type="Proteomes" id="UP000077266">
    <property type="component" value="Unassembled WGS sequence"/>
</dbReference>
<keyword evidence="2" id="KW-1185">Reference proteome</keyword>
<dbReference type="AlphaFoldDB" id="A0A165M124"/>
<protein>
    <submittedName>
        <fullName evidence="1">Uncharacterized protein</fullName>
    </submittedName>
</protein>
<gene>
    <name evidence="1" type="ORF">EXIGLDRAFT_292506</name>
</gene>
<dbReference type="EMBL" id="KV425916">
    <property type="protein sequence ID" value="KZV98615.1"/>
    <property type="molecule type" value="Genomic_DNA"/>
</dbReference>